<evidence type="ECO:0000313" key="1">
    <source>
        <dbReference type="EMBL" id="KAH9321273.1"/>
    </source>
</evidence>
<dbReference type="PANTHER" id="PTHR14363:SF17">
    <property type="entry name" value="HEPARANASE-LIKE PROTEIN 3"/>
    <property type="match status" value="1"/>
</dbReference>
<dbReference type="PANTHER" id="PTHR14363">
    <property type="entry name" value="HEPARANASE-RELATED"/>
    <property type="match status" value="1"/>
</dbReference>
<dbReference type="GO" id="GO:0004566">
    <property type="term" value="F:beta-glucuronidase activity"/>
    <property type="evidence" value="ECO:0007669"/>
    <property type="project" value="TreeGrafter"/>
</dbReference>
<dbReference type="Gene3D" id="3.20.20.80">
    <property type="entry name" value="Glycosidases"/>
    <property type="match status" value="1"/>
</dbReference>
<dbReference type="InterPro" id="IPR005199">
    <property type="entry name" value="Glyco_hydro_79"/>
</dbReference>
<feature type="non-terminal residue" evidence="1">
    <location>
        <position position="97"/>
    </location>
</feature>
<dbReference type="AlphaFoldDB" id="A0AA38LDM8"/>
<organism evidence="1 2">
    <name type="scientific">Taxus chinensis</name>
    <name type="common">Chinese yew</name>
    <name type="synonym">Taxus wallichiana var. chinensis</name>
    <dbReference type="NCBI Taxonomy" id="29808"/>
    <lineage>
        <taxon>Eukaryota</taxon>
        <taxon>Viridiplantae</taxon>
        <taxon>Streptophyta</taxon>
        <taxon>Embryophyta</taxon>
        <taxon>Tracheophyta</taxon>
        <taxon>Spermatophyta</taxon>
        <taxon>Pinopsida</taxon>
        <taxon>Pinidae</taxon>
        <taxon>Conifers II</taxon>
        <taxon>Cupressales</taxon>
        <taxon>Taxaceae</taxon>
        <taxon>Taxus</taxon>
    </lineage>
</organism>
<accession>A0AA38LDM8</accession>
<dbReference type="GO" id="GO:0009505">
    <property type="term" value="C:plant-type cell wall"/>
    <property type="evidence" value="ECO:0007669"/>
    <property type="project" value="TreeGrafter"/>
</dbReference>
<dbReference type="Proteomes" id="UP000824469">
    <property type="component" value="Unassembled WGS sequence"/>
</dbReference>
<dbReference type="Pfam" id="PF03662">
    <property type="entry name" value="Glyco_hydro_79n"/>
    <property type="match status" value="1"/>
</dbReference>
<dbReference type="EMBL" id="JAHRHJ020000003">
    <property type="protein sequence ID" value="KAH9321273.1"/>
    <property type="molecule type" value="Genomic_DNA"/>
</dbReference>
<dbReference type="GO" id="GO:0016020">
    <property type="term" value="C:membrane"/>
    <property type="evidence" value="ECO:0007669"/>
    <property type="project" value="InterPro"/>
</dbReference>
<keyword evidence="2" id="KW-1185">Reference proteome</keyword>
<protein>
    <submittedName>
        <fullName evidence="1">Uncharacterized protein</fullName>
    </submittedName>
</protein>
<feature type="non-terminal residue" evidence="1">
    <location>
        <position position="1"/>
    </location>
</feature>
<gene>
    <name evidence="1" type="ORF">KI387_015912</name>
</gene>
<evidence type="ECO:0000313" key="2">
    <source>
        <dbReference type="Proteomes" id="UP000824469"/>
    </source>
</evidence>
<reference evidence="1 2" key="1">
    <citation type="journal article" date="2021" name="Nat. Plants">
        <title>The Taxus genome provides insights into paclitaxel biosynthesis.</title>
        <authorList>
            <person name="Xiong X."/>
            <person name="Gou J."/>
            <person name="Liao Q."/>
            <person name="Li Y."/>
            <person name="Zhou Q."/>
            <person name="Bi G."/>
            <person name="Li C."/>
            <person name="Du R."/>
            <person name="Wang X."/>
            <person name="Sun T."/>
            <person name="Guo L."/>
            <person name="Liang H."/>
            <person name="Lu P."/>
            <person name="Wu Y."/>
            <person name="Zhang Z."/>
            <person name="Ro D.K."/>
            <person name="Shang Y."/>
            <person name="Huang S."/>
            <person name="Yan J."/>
        </authorList>
    </citation>
    <scope>NUCLEOTIDE SEQUENCE [LARGE SCALE GENOMIC DNA]</scope>
    <source>
        <strain evidence="1">Ta-2019</strain>
    </source>
</reference>
<proteinExistence type="predicted"/>
<comment type="caution">
    <text evidence="1">The sequence shown here is derived from an EMBL/GenBank/DDBJ whole genome shotgun (WGS) entry which is preliminary data.</text>
</comment>
<sequence length="97" mass="11136">FDPLKIRLRGTSQDKVIYDVGDLKQPCHPFLKNVSVMFGFMDGCLPMSRWDALNLFFRKTGKEVSKGVLGGPWDLTNAYDFIQHTVDHGYQINAWEL</sequence>
<name>A0AA38LDM8_TAXCH</name>